<keyword evidence="7" id="KW-0378">Hydrolase</keyword>
<keyword evidence="8" id="KW-0862">Zinc</keyword>
<name>A0A089X8F8_STRGA</name>
<organism evidence="14 15">
    <name type="scientific">Streptomyces glaucescens</name>
    <dbReference type="NCBI Taxonomy" id="1907"/>
    <lineage>
        <taxon>Bacteria</taxon>
        <taxon>Bacillati</taxon>
        <taxon>Actinomycetota</taxon>
        <taxon>Actinomycetes</taxon>
        <taxon>Kitasatosporales</taxon>
        <taxon>Streptomycetaceae</taxon>
        <taxon>Streptomyces</taxon>
    </lineage>
</organism>
<dbReference type="PANTHER" id="PTHR43221:SF1">
    <property type="entry name" value="PROTEASE HTPX"/>
    <property type="match status" value="1"/>
</dbReference>
<keyword evidence="3" id="KW-1003">Cell membrane</keyword>
<dbReference type="GO" id="GO:0006508">
    <property type="term" value="P:proteolysis"/>
    <property type="evidence" value="ECO:0007669"/>
    <property type="project" value="UniProtKB-KW"/>
</dbReference>
<evidence type="ECO:0000256" key="2">
    <source>
        <dbReference type="ARBA" id="ARBA00004651"/>
    </source>
</evidence>
<evidence type="ECO:0000256" key="1">
    <source>
        <dbReference type="ARBA" id="ARBA00001947"/>
    </source>
</evidence>
<dbReference type="EMBL" id="CP009438">
    <property type="protein sequence ID" value="AIS00218.1"/>
    <property type="molecule type" value="Genomic_DNA"/>
</dbReference>
<evidence type="ECO:0000256" key="5">
    <source>
        <dbReference type="ARBA" id="ARBA00022692"/>
    </source>
</evidence>
<evidence type="ECO:0000256" key="4">
    <source>
        <dbReference type="ARBA" id="ARBA00022670"/>
    </source>
</evidence>
<evidence type="ECO:0000256" key="12">
    <source>
        <dbReference type="SAM" id="Phobius"/>
    </source>
</evidence>
<evidence type="ECO:0000313" key="14">
    <source>
        <dbReference type="EMBL" id="AIS00218.1"/>
    </source>
</evidence>
<dbReference type="InterPro" id="IPR050083">
    <property type="entry name" value="HtpX_protease"/>
</dbReference>
<accession>A0A089X8F8</accession>
<evidence type="ECO:0000256" key="3">
    <source>
        <dbReference type="ARBA" id="ARBA00022475"/>
    </source>
</evidence>
<dbReference type="GO" id="GO:0004222">
    <property type="term" value="F:metalloendopeptidase activity"/>
    <property type="evidence" value="ECO:0007669"/>
    <property type="project" value="InterPro"/>
</dbReference>
<feature type="transmembrane region" description="Helical" evidence="12">
    <location>
        <begin position="20"/>
        <end position="43"/>
    </location>
</feature>
<dbReference type="GO" id="GO:0005886">
    <property type="term" value="C:plasma membrane"/>
    <property type="evidence" value="ECO:0007669"/>
    <property type="project" value="UniProtKB-SubCell"/>
</dbReference>
<dbReference type="InterPro" id="IPR001915">
    <property type="entry name" value="Peptidase_M48"/>
</dbReference>
<comment type="cofactor">
    <cofactor evidence="1">
        <name>Zn(2+)</name>
        <dbReference type="ChEBI" id="CHEBI:29105"/>
    </cofactor>
</comment>
<gene>
    <name evidence="14" type="ORF">SGLAU_21320</name>
</gene>
<dbReference type="GO" id="GO:0046872">
    <property type="term" value="F:metal ion binding"/>
    <property type="evidence" value="ECO:0007669"/>
    <property type="project" value="UniProtKB-KW"/>
</dbReference>
<dbReference type="eggNOG" id="COG0501">
    <property type="taxonomic scope" value="Bacteria"/>
</dbReference>
<dbReference type="Pfam" id="PF01435">
    <property type="entry name" value="Peptidase_M48"/>
    <property type="match status" value="1"/>
</dbReference>
<dbReference type="HOGENOM" id="CLU_017915_0_0_11"/>
<dbReference type="Proteomes" id="UP000029482">
    <property type="component" value="Chromosome"/>
</dbReference>
<evidence type="ECO:0000313" key="15">
    <source>
        <dbReference type="Proteomes" id="UP000029482"/>
    </source>
</evidence>
<feature type="transmembrane region" description="Helical" evidence="12">
    <location>
        <begin position="55"/>
        <end position="73"/>
    </location>
</feature>
<evidence type="ECO:0000256" key="9">
    <source>
        <dbReference type="ARBA" id="ARBA00022989"/>
    </source>
</evidence>
<feature type="domain" description="Peptidase M48" evidence="13">
    <location>
        <begin position="130"/>
        <end position="355"/>
    </location>
</feature>
<evidence type="ECO:0000256" key="10">
    <source>
        <dbReference type="ARBA" id="ARBA00023049"/>
    </source>
</evidence>
<reference evidence="15" key="1">
    <citation type="journal article" date="2015" name="J. Biotechnol.">
        <title>Complete genome sequence of the actinobacterium Streptomyces glaucescens GLA.O (DSM 40922) consisting of a linear chromosome and one linear plasmid.</title>
        <authorList>
            <person name="Ortseifen V."/>
            <person name="Winkler A."/>
            <person name="Albersmeier A."/>
            <person name="Wendler S."/>
            <person name="Puhler A."/>
            <person name="Kalinowski J."/>
            <person name="Ruckert C."/>
        </authorList>
    </citation>
    <scope>NUCLEOTIDE SEQUENCE [LARGE SCALE GENOMIC DNA]</scope>
    <source>
        <strain evidence="15">DSM 40922 / GLA O</strain>
    </source>
</reference>
<sequence>MLWGEQPDMGATLRALRALVLLAGFYLLGFVMLGALAAVDWAFAEAGVGALTAKIWFISALVALPIVQGMFALRAPKDEPPPGLSVTPEREPGLWAAVRELAELTGTRAPDEIVLTGDVNAAVAEDTRLLGLLPGRRRMYVGLPLMAGLNEPQLRSVLAHEFGHYTHHDTRLTALTLRGRRQVLRTVANLHERSQEKAAREQARLERKNARRIARGKKAAAVDPGPAGLSYRLAAKPFLWYGTFYLRTSQGVARQQELAADLAAARVAGRDATASALREIPVLDAAHDFYMQSYATLGTGAGLLPPPGEVFGGLRRLLAARAAELDELRAGLPEQEQSPYDSHPPIAERVARIEELPDDGRTPAGARPALALLTDPARAFADLAAAVLTPEAQRLNRAADWPDLVHRSMLRQAEQDAEPLRRAVAETQGGDGSLAAFLDAADAGRLWQLADLLPKSPEAQAATGRAAREFARPRLRARLARLVTVELARQGRAHWELSWTEAARLRLPDGHEAWLKQALDAVVNDIPDTTELRRLLAPAT</sequence>
<dbReference type="PANTHER" id="PTHR43221">
    <property type="entry name" value="PROTEASE HTPX"/>
    <property type="match status" value="1"/>
</dbReference>
<dbReference type="STRING" id="1907.SGLAU_21320"/>
<protein>
    <recommendedName>
        <fullName evidence="13">Peptidase M48 domain-containing protein</fullName>
    </recommendedName>
</protein>
<keyword evidence="15" id="KW-1185">Reference proteome</keyword>
<evidence type="ECO:0000256" key="11">
    <source>
        <dbReference type="ARBA" id="ARBA00023136"/>
    </source>
</evidence>
<evidence type="ECO:0000256" key="8">
    <source>
        <dbReference type="ARBA" id="ARBA00022833"/>
    </source>
</evidence>
<comment type="subcellular location">
    <subcellularLocation>
        <location evidence="2">Cell membrane</location>
        <topology evidence="2">Multi-pass membrane protein</topology>
    </subcellularLocation>
</comment>
<evidence type="ECO:0000259" key="13">
    <source>
        <dbReference type="Pfam" id="PF01435"/>
    </source>
</evidence>
<evidence type="ECO:0000256" key="6">
    <source>
        <dbReference type="ARBA" id="ARBA00022723"/>
    </source>
</evidence>
<keyword evidence="9 12" id="KW-1133">Transmembrane helix</keyword>
<keyword evidence="6" id="KW-0479">Metal-binding</keyword>
<dbReference type="Gene3D" id="3.30.2010.10">
    <property type="entry name" value="Metalloproteases ('zincins'), catalytic domain"/>
    <property type="match status" value="1"/>
</dbReference>
<keyword evidence="10" id="KW-0482">Metalloprotease</keyword>
<keyword evidence="11 12" id="KW-0472">Membrane</keyword>
<proteinExistence type="predicted"/>
<dbReference type="CDD" id="cd07328">
    <property type="entry name" value="M48_Ste24p_like"/>
    <property type="match status" value="1"/>
</dbReference>
<keyword evidence="5 12" id="KW-0812">Transmembrane</keyword>
<evidence type="ECO:0000256" key="7">
    <source>
        <dbReference type="ARBA" id="ARBA00022801"/>
    </source>
</evidence>
<keyword evidence="4" id="KW-0645">Protease</keyword>
<dbReference type="AlphaFoldDB" id="A0A089X8F8"/>
<dbReference type="KEGG" id="sgu:SGLAU_21320"/>